<protein>
    <submittedName>
        <fullName evidence="1">Uncharacterized protein</fullName>
    </submittedName>
</protein>
<reference evidence="2" key="1">
    <citation type="submission" date="2018-04" db="EMBL/GenBank/DDBJ databases">
        <authorList>
            <person name="Go L.Y."/>
            <person name="Mitchell J.A."/>
        </authorList>
    </citation>
    <scope>NUCLEOTIDE SEQUENCE [LARGE SCALE GENOMIC DNA]</scope>
</reference>
<evidence type="ECO:0000313" key="2">
    <source>
        <dbReference type="Proteomes" id="UP000247284"/>
    </source>
</evidence>
<accession>A0A2U8UUA4</accession>
<dbReference type="EMBL" id="MH183162">
    <property type="protein sequence ID" value="AWN07754.1"/>
    <property type="molecule type" value="Genomic_DNA"/>
</dbReference>
<name>A0A2U8UUA4_9CAUD</name>
<evidence type="ECO:0000313" key="1">
    <source>
        <dbReference type="EMBL" id="AWN07754.1"/>
    </source>
</evidence>
<dbReference type="Proteomes" id="UP000247284">
    <property type="component" value="Segment"/>
</dbReference>
<keyword evidence="2" id="KW-1185">Reference proteome</keyword>
<dbReference type="RefSeq" id="YP_009802021.1">
    <property type="nucleotide sequence ID" value="NC_047977.1"/>
</dbReference>
<proteinExistence type="predicted"/>
<organism evidence="1 2">
    <name type="scientific">Microbacterium phage Hendrix</name>
    <dbReference type="NCBI Taxonomy" id="2182341"/>
    <lineage>
        <taxon>Viruses</taxon>
        <taxon>Duplodnaviria</taxon>
        <taxon>Heunggongvirae</taxon>
        <taxon>Uroviricota</taxon>
        <taxon>Caudoviricetes</taxon>
        <taxon>Rogerhendrixvirus</taxon>
        <taxon>Rogerhendrixvirus hendrix</taxon>
    </lineage>
</organism>
<gene>
    <name evidence="1" type="primary">83</name>
    <name evidence="1" type="ORF">PBI_HENDRIX_83</name>
</gene>
<dbReference type="KEGG" id="vg:54992550"/>
<sequence length="126" mass="13354">MSMTMNSSSAVTHTASIPAEIRERAAIVREEIEAVAAALQTDAKDLSPASKAKLHYAEQQNCTLHFLSPDHEIVPSFSTVAGLSLCPECVLHAAAVIVNERLSQAEIIELAIIGSWLDDGSAEAVA</sequence>
<dbReference type="GeneID" id="54992550"/>